<evidence type="ECO:0000256" key="8">
    <source>
        <dbReference type="SAM" id="SignalP"/>
    </source>
</evidence>
<dbReference type="GO" id="GO:0071014">
    <property type="term" value="C:post-mRNA release spliceosomal complex"/>
    <property type="evidence" value="ECO:0007669"/>
    <property type="project" value="TreeGrafter"/>
</dbReference>
<evidence type="ECO:0000256" key="4">
    <source>
        <dbReference type="ARBA" id="ARBA00022728"/>
    </source>
</evidence>
<keyword evidence="3" id="KW-0507">mRNA processing</keyword>
<evidence type="ECO:0000256" key="7">
    <source>
        <dbReference type="ARBA" id="ARBA00023242"/>
    </source>
</evidence>
<dbReference type="GO" id="GO:0000245">
    <property type="term" value="P:spliceosomal complex assembly"/>
    <property type="evidence" value="ECO:0007669"/>
    <property type="project" value="TreeGrafter"/>
</dbReference>
<evidence type="ECO:0000256" key="6">
    <source>
        <dbReference type="ARBA" id="ARBA00023187"/>
    </source>
</evidence>
<comment type="similarity">
    <text evidence="2">Belongs to the crooked-neck family.</text>
</comment>
<keyword evidence="4" id="KW-0747">Spliceosome</keyword>
<dbReference type="InterPro" id="IPR003107">
    <property type="entry name" value="HAT"/>
</dbReference>
<dbReference type="EMBL" id="JABDHM010000002">
    <property type="protein sequence ID" value="KAF5226445.1"/>
    <property type="molecule type" value="Genomic_DNA"/>
</dbReference>
<keyword evidence="7" id="KW-0539">Nucleus</keyword>
<dbReference type="AlphaFoldDB" id="A0A7J6YIC5"/>
<dbReference type="VEuPathDB" id="TriTrypDB:ECC02_000570"/>
<feature type="chain" id="PRO_5029653419" description="Pre-mRNA-splicing factor Syf1-like N-terminal HAT-repeats domain-containing protein" evidence="8">
    <location>
        <begin position="16"/>
        <end position="787"/>
    </location>
</feature>
<dbReference type="Gene3D" id="1.25.40.10">
    <property type="entry name" value="Tetratricopeptide repeat domain"/>
    <property type="match status" value="2"/>
</dbReference>
<dbReference type="InterPro" id="IPR055433">
    <property type="entry name" value="HAT_Syf1-like_N"/>
</dbReference>
<keyword evidence="8" id="KW-0732">Signal</keyword>
<dbReference type="Proteomes" id="UP000583944">
    <property type="component" value="Unassembled WGS sequence"/>
</dbReference>
<dbReference type="Pfam" id="PF23233">
    <property type="entry name" value="HAT_Syf1_CNRKL1_N"/>
    <property type="match status" value="1"/>
</dbReference>
<comment type="caution">
    <text evidence="10">The sequence shown here is derived from an EMBL/GenBank/DDBJ whole genome shotgun (WGS) entry which is preliminary data.</text>
</comment>
<dbReference type="InterPro" id="IPR011990">
    <property type="entry name" value="TPR-like_helical_dom_sf"/>
</dbReference>
<evidence type="ECO:0000259" key="9">
    <source>
        <dbReference type="Pfam" id="PF23233"/>
    </source>
</evidence>
<feature type="domain" description="Pre-mRNA-splicing factor Syf1-like N-terminal HAT-repeats" evidence="9">
    <location>
        <begin position="97"/>
        <end position="241"/>
    </location>
</feature>
<evidence type="ECO:0000313" key="11">
    <source>
        <dbReference type="Proteomes" id="UP000583944"/>
    </source>
</evidence>
<gene>
    <name evidence="10" type="ORF">ECC02_000570</name>
</gene>
<evidence type="ECO:0000256" key="3">
    <source>
        <dbReference type="ARBA" id="ARBA00022664"/>
    </source>
</evidence>
<feature type="signal peptide" evidence="8">
    <location>
        <begin position="1"/>
        <end position="15"/>
    </location>
</feature>
<dbReference type="PANTHER" id="PTHR11246">
    <property type="entry name" value="PRE-MRNA SPLICING FACTOR"/>
    <property type="match status" value="1"/>
</dbReference>
<dbReference type="SUPFAM" id="SSF48452">
    <property type="entry name" value="TPR-like"/>
    <property type="match status" value="3"/>
</dbReference>
<sequence length="787" mass="90305">MLVFFFLFFLRSSLSFGVDPMKRRRREKDMGPAAAALRRRSVFRDARASTTQLTAAQLIADAQEMQRGAGPVNDSTKVVINSPEELALYRQKTRAELEERVKRGYSFLGNWVKYARWEAQQKDFGRMRSVLERAVIFHGTSPVLWREYAELEEEYGFLNHARAVWDRGVTALPSATDLWLKYLVLEQAAGQEGRVRDVFNRWLSGPAPPNCAWELFALFEAQCQRADACRNVARRYVETHGEVETWLFYGSTELNVLGNVERAVKVYETAMKSLPESHINGEKDCRIPLAWADALTAAKKYEDARHVYHRMLRECKSIGALDNIFAAYSHFERLYGDNENCEAVAVAVANAMYQQRIARNPYDFDAYVSQYLILRDAVQHNKDDESSKENSYEEALKCLKSAVRTRVDGTKDPIAMQRRAVIVMEYARFIEERDITAARAALASCIREFPFKTAWCPRLWVEAAALERRHGAYSEARRLLGAALNLSACPEVFNAALQLEEEACSTGELSREDRVQRSRTIFQTAIKQFPQDFTLWEGYAKMEEKEEQFHRSDALRAACIHSLSAAARAASSMADRYALLEKVDQAWARRLALKRRIVRAAQKKLHSLGTRNAEETKTETTTLQKLYRELLDSVWEDYKYEAIEWKRKITTTGGILSSPPERMPDLMAPAVARWGEAVGAVIKFALVPTQRTGEYESSSVDWMRAVFREMLERERPDLLRQLGGVDDNASYEAVQQAKIWGEFLVSPIVTEWRRFEATYATPKELEAVKEFMKPTKRRTRLFAGRKF</sequence>
<keyword evidence="5" id="KW-0677">Repeat</keyword>
<dbReference type="VEuPathDB" id="TriTrypDB:BCY84_11203"/>
<evidence type="ECO:0000256" key="5">
    <source>
        <dbReference type="ARBA" id="ARBA00022737"/>
    </source>
</evidence>
<evidence type="ECO:0000256" key="1">
    <source>
        <dbReference type="ARBA" id="ARBA00004123"/>
    </source>
</evidence>
<evidence type="ECO:0000313" key="10">
    <source>
        <dbReference type="EMBL" id="KAF5226445.1"/>
    </source>
</evidence>
<organism evidence="10 11">
    <name type="scientific">Trypanosoma cruzi</name>
    <dbReference type="NCBI Taxonomy" id="5693"/>
    <lineage>
        <taxon>Eukaryota</taxon>
        <taxon>Discoba</taxon>
        <taxon>Euglenozoa</taxon>
        <taxon>Kinetoplastea</taxon>
        <taxon>Metakinetoplastina</taxon>
        <taxon>Trypanosomatida</taxon>
        <taxon>Trypanosomatidae</taxon>
        <taxon>Trypanosoma</taxon>
        <taxon>Schizotrypanum</taxon>
    </lineage>
</organism>
<accession>A0A7J6YIC5</accession>
<comment type="subcellular location">
    <subcellularLocation>
        <location evidence="1">Nucleus</location>
    </subcellularLocation>
</comment>
<reference evidence="10 11" key="1">
    <citation type="journal article" date="2019" name="Genome Biol. Evol.">
        <title>Nanopore Sequencing Significantly Improves Genome Assembly of the Protozoan Parasite Trypanosoma cruzi.</title>
        <authorList>
            <person name="Diaz-Viraque F."/>
            <person name="Pita S."/>
            <person name="Greif G."/>
            <person name="de Souza R.C.M."/>
            <person name="Iraola G."/>
            <person name="Robello C."/>
        </authorList>
    </citation>
    <scope>NUCLEOTIDE SEQUENCE [LARGE SCALE GENOMIC DNA]</scope>
    <source>
        <strain evidence="10 11">Berenice</strain>
    </source>
</reference>
<name>A0A7J6YIC5_TRYCR</name>
<dbReference type="GO" id="GO:0000974">
    <property type="term" value="C:Prp19 complex"/>
    <property type="evidence" value="ECO:0007669"/>
    <property type="project" value="TreeGrafter"/>
</dbReference>
<dbReference type="GO" id="GO:0071007">
    <property type="term" value="C:U2-type catalytic step 2 spliceosome"/>
    <property type="evidence" value="ECO:0007669"/>
    <property type="project" value="TreeGrafter"/>
</dbReference>
<dbReference type="GO" id="GO:0071011">
    <property type="term" value="C:precatalytic spliceosome"/>
    <property type="evidence" value="ECO:0007669"/>
    <property type="project" value="TreeGrafter"/>
</dbReference>
<dbReference type="PANTHER" id="PTHR11246:SF3">
    <property type="entry name" value="CROOKED NECK-LIKE PROTEIN 1"/>
    <property type="match status" value="1"/>
</dbReference>
<protein>
    <recommendedName>
        <fullName evidence="9">Pre-mRNA-splicing factor Syf1-like N-terminal HAT-repeats domain-containing protein</fullName>
    </recommendedName>
</protein>
<proteinExistence type="inferred from homology"/>
<evidence type="ECO:0000256" key="2">
    <source>
        <dbReference type="ARBA" id="ARBA00008644"/>
    </source>
</evidence>
<dbReference type="SMART" id="SM00386">
    <property type="entry name" value="HAT"/>
    <property type="match status" value="8"/>
</dbReference>
<keyword evidence="6" id="KW-0508">mRNA splicing</keyword>
<dbReference type="InterPro" id="IPR045075">
    <property type="entry name" value="Syf1-like"/>
</dbReference>